<keyword evidence="2" id="KW-1185">Reference proteome</keyword>
<evidence type="ECO:0000313" key="1">
    <source>
        <dbReference type="EMBL" id="MCI16338.1"/>
    </source>
</evidence>
<protein>
    <recommendedName>
        <fullName evidence="3">DUF4283 domain protein</fullName>
    </recommendedName>
</protein>
<evidence type="ECO:0000313" key="2">
    <source>
        <dbReference type="Proteomes" id="UP000265520"/>
    </source>
</evidence>
<proteinExistence type="predicted"/>
<feature type="non-terminal residue" evidence="1">
    <location>
        <position position="1"/>
    </location>
</feature>
<reference evidence="1 2" key="1">
    <citation type="journal article" date="2018" name="Front. Plant Sci.">
        <title>Red Clover (Trifolium pratense) and Zigzag Clover (T. medium) - A Picture of Genomic Similarities and Differences.</title>
        <authorList>
            <person name="Dluhosova J."/>
            <person name="Istvanek J."/>
            <person name="Nedelnik J."/>
            <person name="Repkova J."/>
        </authorList>
    </citation>
    <scope>NUCLEOTIDE SEQUENCE [LARGE SCALE GENOMIC DNA]</scope>
    <source>
        <strain evidence="2">cv. 10/8</strain>
        <tissue evidence="1">Leaf</tissue>
    </source>
</reference>
<sequence length="161" mass="17939">AIIDGAAQFFHHFFSAYERWDREIMPFQRGAWLRLYGIPLHAWNDACLFEKEDEPQGSKSDYLEDYGDRDHRRNVDILVENIADAVALEDEVRQDSSSVHSDANHVVMGDDLGDPRIMVSEQNCRGSEVVITSQVDDAAVSESTTVSPVVLSQDAGVGNLA</sequence>
<comment type="caution">
    <text evidence="1">The sequence shown here is derived from an EMBL/GenBank/DDBJ whole genome shotgun (WGS) entry which is preliminary data.</text>
</comment>
<name>A0A392PW61_9FABA</name>
<dbReference type="Proteomes" id="UP000265520">
    <property type="component" value="Unassembled WGS sequence"/>
</dbReference>
<organism evidence="1 2">
    <name type="scientific">Trifolium medium</name>
    <dbReference type="NCBI Taxonomy" id="97028"/>
    <lineage>
        <taxon>Eukaryota</taxon>
        <taxon>Viridiplantae</taxon>
        <taxon>Streptophyta</taxon>
        <taxon>Embryophyta</taxon>
        <taxon>Tracheophyta</taxon>
        <taxon>Spermatophyta</taxon>
        <taxon>Magnoliopsida</taxon>
        <taxon>eudicotyledons</taxon>
        <taxon>Gunneridae</taxon>
        <taxon>Pentapetalae</taxon>
        <taxon>rosids</taxon>
        <taxon>fabids</taxon>
        <taxon>Fabales</taxon>
        <taxon>Fabaceae</taxon>
        <taxon>Papilionoideae</taxon>
        <taxon>50 kb inversion clade</taxon>
        <taxon>NPAAA clade</taxon>
        <taxon>Hologalegina</taxon>
        <taxon>IRL clade</taxon>
        <taxon>Trifolieae</taxon>
        <taxon>Trifolium</taxon>
    </lineage>
</organism>
<dbReference type="AlphaFoldDB" id="A0A392PW61"/>
<feature type="non-terminal residue" evidence="1">
    <location>
        <position position="161"/>
    </location>
</feature>
<dbReference type="EMBL" id="LXQA010100402">
    <property type="protein sequence ID" value="MCI16338.1"/>
    <property type="molecule type" value="Genomic_DNA"/>
</dbReference>
<evidence type="ECO:0008006" key="3">
    <source>
        <dbReference type="Google" id="ProtNLM"/>
    </source>
</evidence>
<accession>A0A392PW61</accession>